<proteinExistence type="predicted"/>
<reference evidence="2" key="1">
    <citation type="submission" date="2021-03" db="EMBL/GenBank/DDBJ databases">
        <authorList>
            <person name="Sun Q."/>
        </authorList>
    </citation>
    <scope>NUCLEOTIDE SEQUENCE</scope>
    <source>
        <strain evidence="2">CCM 8862</strain>
    </source>
</reference>
<dbReference type="InterPro" id="IPR051908">
    <property type="entry name" value="Ribosomal_N-acetyltransferase"/>
</dbReference>
<feature type="domain" description="N-acetyltransferase" evidence="1">
    <location>
        <begin position="18"/>
        <end position="174"/>
    </location>
</feature>
<gene>
    <name evidence="2" type="ORF">JZY06_03700</name>
</gene>
<keyword evidence="3" id="KW-1185">Reference proteome</keyword>
<evidence type="ECO:0000313" key="3">
    <source>
        <dbReference type="Proteomes" id="UP000664332"/>
    </source>
</evidence>
<accession>A0A939ITD5</accession>
<dbReference type="PROSITE" id="PS51186">
    <property type="entry name" value="GNAT"/>
    <property type="match status" value="1"/>
</dbReference>
<dbReference type="SUPFAM" id="SSF55729">
    <property type="entry name" value="Acyl-CoA N-acyltransferases (Nat)"/>
    <property type="match status" value="1"/>
</dbReference>
<name>A0A939ITD5_9CORY</name>
<dbReference type="InterPro" id="IPR016181">
    <property type="entry name" value="Acyl_CoA_acyltransferase"/>
</dbReference>
<dbReference type="PANTHER" id="PTHR43441:SF2">
    <property type="entry name" value="FAMILY ACETYLTRANSFERASE, PUTATIVE (AFU_ORTHOLOGUE AFUA_7G00850)-RELATED"/>
    <property type="match status" value="1"/>
</dbReference>
<dbReference type="GO" id="GO:1990189">
    <property type="term" value="F:protein N-terminal-serine acetyltransferase activity"/>
    <property type="evidence" value="ECO:0007669"/>
    <property type="project" value="TreeGrafter"/>
</dbReference>
<organism evidence="2 3">
    <name type="scientific">Corynebacterium mendelii</name>
    <dbReference type="NCBI Taxonomy" id="2765362"/>
    <lineage>
        <taxon>Bacteria</taxon>
        <taxon>Bacillati</taxon>
        <taxon>Actinomycetota</taxon>
        <taxon>Actinomycetes</taxon>
        <taxon>Mycobacteriales</taxon>
        <taxon>Corynebacteriaceae</taxon>
        <taxon>Corynebacterium</taxon>
    </lineage>
</organism>
<sequence>MSEMTWPMPLVELTDGYIVMREPVDDDADALTAVAQDEQSQKYTKVPADYTHEMAVDYMRSRAADPGTVMWAIEFSEAPGRYAGNLEIRLVSEISRTVSLAFTTAPWARRKGLMTHSANLALQHAFDNGARRVEVATLASNTASRMLLQNLGFVLEGIVQKGREHKGSMVDVAVFSRGRDTEAGIDASAARAGE</sequence>
<dbReference type="GO" id="GO:0008999">
    <property type="term" value="F:protein-N-terminal-alanine acetyltransferase activity"/>
    <property type="evidence" value="ECO:0007669"/>
    <property type="project" value="TreeGrafter"/>
</dbReference>
<dbReference type="Pfam" id="PF13302">
    <property type="entry name" value="Acetyltransf_3"/>
    <property type="match status" value="1"/>
</dbReference>
<dbReference type="InterPro" id="IPR000182">
    <property type="entry name" value="GNAT_dom"/>
</dbReference>
<dbReference type="Proteomes" id="UP000664332">
    <property type="component" value="Unassembled WGS sequence"/>
</dbReference>
<dbReference type="AlphaFoldDB" id="A0A939ITD5"/>
<dbReference type="Gene3D" id="3.40.630.30">
    <property type="match status" value="1"/>
</dbReference>
<dbReference type="PANTHER" id="PTHR43441">
    <property type="entry name" value="RIBOSOMAL-PROTEIN-SERINE ACETYLTRANSFERASE"/>
    <property type="match status" value="1"/>
</dbReference>
<evidence type="ECO:0000259" key="1">
    <source>
        <dbReference type="PROSITE" id="PS51186"/>
    </source>
</evidence>
<dbReference type="EMBL" id="JAFLEQ010000008">
    <property type="protein sequence ID" value="MBN9643729.1"/>
    <property type="molecule type" value="Genomic_DNA"/>
</dbReference>
<evidence type="ECO:0000313" key="2">
    <source>
        <dbReference type="EMBL" id="MBN9643729.1"/>
    </source>
</evidence>
<protein>
    <submittedName>
        <fullName evidence="2">GNAT family N-acetyltransferase</fullName>
    </submittedName>
</protein>
<comment type="caution">
    <text evidence="2">The sequence shown here is derived from an EMBL/GenBank/DDBJ whole genome shotgun (WGS) entry which is preliminary data.</text>
</comment>